<proteinExistence type="predicted"/>
<accession>A0A7S0CJR7</accession>
<protein>
    <submittedName>
        <fullName evidence="1">Uncharacterized protein</fullName>
    </submittedName>
</protein>
<reference evidence="1" key="1">
    <citation type="submission" date="2021-01" db="EMBL/GenBank/DDBJ databases">
        <authorList>
            <person name="Corre E."/>
            <person name="Pelletier E."/>
            <person name="Niang G."/>
            <person name="Scheremetjew M."/>
            <person name="Finn R."/>
            <person name="Kale V."/>
            <person name="Holt S."/>
            <person name="Cochrane G."/>
            <person name="Meng A."/>
            <person name="Brown T."/>
            <person name="Cohen L."/>
        </authorList>
    </citation>
    <scope>NUCLEOTIDE SEQUENCE</scope>
    <source>
        <strain evidence="1">CCAP1064/1</strain>
    </source>
</reference>
<dbReference type="EMBL" id="HBEL01043224">
    <property type="protein sequence ID" value="CAD8423980.1"/>
    <property type="molecule type" value="Transcribed_RNA"/>
</dbReference>
<gene>
    <name evidence="1" type="ORF">PINE0816_LOCUS20139</name>
</gene>
<name>A0A7S0CJR7_9STRA</name>
<dbReference type="AlphaFoldDB" id="A0A7S0CJR7"/>
<evidence type="ECO:0000313" key="1">
    <source>
        <dbReference type="EMBL" id="CAD8423980.1"/>
    </source>
</evidence>
<sequence length="113" mass="12851">MTLGDNPSCRIGAPVRLAWDSCGEENHNLDDYEKEKNTPRKQKHLFIPSNVRKCLLVSDAGYSLQELKEAIKQGNKTKRQRQWTVATLALSQLENVAESSSRKIKRQLQKGDI</sequence>
<organism evidence="1">
    <name type="scientific">Proboscia inermis</name>
    <dbReference type="NCBI Taxonomy" id="420281"/>
    <lineage>
        <taxon>Eukaryota</taxon>
        <taxon>Sar</taxon>
        <taxon>Stramenopiles</taxon>
        <taxon>Ochrophyta</taxon>
        <taxon>Bacillariophyta</taxon>
        <taxon>Coscinodiscophyceae</taxon>
        <taxon>Rhizosoleniophycidae</taxon>
        <taxon>Rhizosoleniales</taxon>
        <taxon>Rhizosoleniaceae</taxon>
        <taxon>Proboscia</taxon>
    </lineage>
</organism>